<feature type="domain" description="3-hydroxyacyl-CoA dehydrogenase NAD binding" evidence="13">
    <location>
        <begin position="11"/>
        <end position="208"/>
    </location>
</feature>
<proteinExistence type="inferred from homology"/>
<evidence type="ECO:0000256" key="2">
    <source>
        <dbReference type="ARBA" id="ARBA00009463"/>
    </source>
</evidence>
<dbReference type="Gene3D" id="1.10.1040.10">
    <property type="entry name" value="N-(1-d-carboxylethyl)-l-norvaline Dehydrogenase, domain 2"/>
    <property type="match status" value="1"/>
</dbReference>
<dbReference type="OrthoDB" id="2021159at2759"/>
<evidence type="ECO:0000313" key="14">
    <source>
        <dbReference type="EMBL" id="QKX57845.1"/>
    </source>
</evidence>
<dbReference type="SUPFAM" id="SSF48179">
    <property type="entry name" value="6-phosphogluconate dehydrogenase C-terminal domain-like"/>
    <property type="match status" value="1"/>
</dbReference>
<evidence type="ECO:0000256" key="7">
    <source>
        <dbReference type="ARBA" id="ARBA00023027"/>
    </source>
</evidence>
<dbReference type="InterPro" id="IPR008927">
    <property type="entry name" value="6-PGluconate_DH-like_C_sf"/>
</dbReference>
<dbReference type="PIRSF" id="PIRSF000105">
    <property type="entry name" value="HCDH"/>
    <property type="match status" value="1"/>
</dbReference>
<dbReference type="Gene3D" id="3.40.50.720">
    <property type="entry name" value="NAD(P)-binding Rossmann-like Domain"/>
    <property type="match status" value="1"/>
</dbReference>
<name>A0A7H8QWH3_TALRU</name>
<dbReference type="AlphaFoldDB" id="A0A7H8QWH3"/>
<dbReference type="GeneID" id="55992463"/>
<keyword evidence="7" id="KW-0520">NAD</keyword>
<dbReference type="InterPro" id="IPR006108">
    <property type="entry name" value="3HC_DH_C"/>
</dbReference>
<keyword evidence="6" id="KW-0560">Oxidoreductase</keyword>
<dbReference type="PROSITE" id="PS00067">
    <property type="entry name" value="3HCDH"/>
    <property type="match status" value="1"/>
</dbReference>
<keyword evidence="11" id="KW-0472">Membrane</keyword>
<dbReference type="InterPro" id="IPR022694">
    <property type="entry name" value="3-OHacyl-CoA_DH"/>
</dbReference>
<dbReference type="GO" id="GO:0005737">
    <property type="term" value="C:cytoplasm"/>
    <property type="evidence" value="ECO:0007669"/>
    <property type="project" value="UniProtKB-SubCell"/>
</dbReference>
<evidence type="ECO:0000256" key="11">
    <source>
        <dbReference type="SAM" id="Phobius"/>
    </source>
</evidence>
<dbReference type="RefSeq" id="XP_035344023.1">
    <property type="nucleotide sequence ID" value="XM_035488130.1"/>
</dbReference>
<dbReference type="InterPro" id="IPR006176">
    <property type="entry name" value="3-OHacyl-CoA_DH_NAD-bd"/>
</dbReference>
<keyword evidence="11" id="KW-0812">Transmembrane</keyword>
<evidence type="ECO:0000313" key="15">
    <source>
        <dbReference type="Proteomes" id="UP000509510"/>
    </source>
</evidence>
<dbReference type="PANTHER" id="PTHR48075:SF1">
    <property type="entry name" value="LAMBDA-CRYSTALLIN HOMOLOG"/>
    <property type="match status" value="1"/>
</dbReference>
<dbReference type="PANTHER" id="PTHR48075">
    <property type="entry name" value="3-HYDROXYACYL-COA DEHYDROGENASE FAMILY PROTEIN"/>
    <property type="match status" value="1"/>
</dbReference>
<evidence type="ECO:0000256" key="5">
    <source>
        <dbReference type="ARBA" id="ARBA00022553"/>
    </source>
</evidence>
<dbReference type="SUPFAM" id="SSF51735">
    <property type="entry name" value="NAD(P)-binding Rossmann-fold domains"/>
    <property type="match status" value="1"/>
</dbReference>
<evidence type="ECO:0000256" key="3">
    <source>
        <dbReference type="ARBA" id="ARBA00011738"/>
    </source>
</evidence>
<dbReference type="GO" id="GO:0050104">
    <property type="term" value="F:L-gulonate 3-dehydrogenase activity"/>
    <property type="evidence" value="ECO:0007669"/>
    <property type="project" value="UniProtKB-EC"/>
</dbReference>
<accession>A0A7H8QWH3</accession>
<sequence>MSSLHQNDSKKIALIGAGTIGLSFAALHLSAAVLPPSRVIIYDPRPDLRRYIEANLPEYLATLTGIEKKADIGSSSNEPQSLSVSFLFDEGRLVTSSSLEEAVSQADIVQEQGPEKISFKQWVWSEIEIYAPSSALFWSSTSGILTSVQSTKMKDKSRLMILHPYNPPHVMPLLEIAVSAVQLPQYTGLDSTIEYWEKLGRKPVVLKEEVTGFVANRLAFALFREAAYLVERGVARAEDIDFIVQQSLGPRWAVKGPFWNYHAGGGEQLGLEGFFDKIGDTIQACWDSLGDLNIKVSGDEVGSMTGWQERVCKQVIEAYGNLGPKDLRERDKKLQDVLNITMK</sequence>
<dbReference type="InterPro" id="IPR036291">
    <property type="entry name" value="NAD(P)-bd_dom_sf"/>
</dbReference>
<keyword evidence="15" id="KW-1185">Reference proteome</keyword>
<keyword evidence="4" id="KW-0963">Cytoplasm</keyword>
<feature type="transmembrane region" description="Helical" evidence="11">
    <location>
        <begin position="12"/>
        <end position="34"/>
    </location>
</feature>
<dbReference type="InterPro" id="IPR013328">
    <property type="entry name" value="6PGD_dom2"/>
</dbReference>
<comment type="subcellular location">
    <subcellularLocation>
        <location evidence="1">Cytoplasm</location>
    </subcellularLocation>
</comment>
<dbReference type="GO" id="GO:0006631">
    <property type="term" value="P:fatty acid metabolic process"/>
    <property type="evidence" value="ECO:0007669"/>
    <property type="project" value="InterPro"/>
</dbReference>
<feature type="site" description="Important for catalytic activity" evidence="10">
    <location>
        <position position="163"/>
    </location>
</feature>
<evidence type="ECO:0000256" key="1">
    <source>
        <dbReference type="ARBA" id="ARBA00004496"/>
    </source>
</evidence>
<feature type="domain" description="3-hydroxyacyl-CoA dehydrogenase C-terminal" evidence="12">
    <location>
        <begin position="212"/>
        <end position="268"/>
    </location>
</feature>
<dbReference type="EC" id="1.1.1.45" evidence="8"/>
<evidence type="ECO:0000256" key="9">
    <source>
        <dbReference type="ARBA" id="ARBA00042709"/>
    </source>
</evidence>
<keyword evidence="5" id="KW-0597">Phosphoprotein</keyword>
<evidence type="ECO:0000256" key="8">
    <source>
        <dbReference type="ARBA" id="ARBA00038962"/>
    </source>
</evidence>
<comment type="similarity">
    <text evidence="2">Belongs to the 3-hydroxyacyl-CoA dehydrogenase family.</text>
</comment>
<dbReference type="KEGG" id="trg:TRUGW13939_04965"/>
<evidence type="ECO:0000259" key="13">
    <source>
        <dbReference type="Pfam" id="PF02737"/>
    </source>
</evidence>
<dbReference type="GO" id="GO:0070403">
    <property type="term" value="F:NAD+ binding"/>
    <property type="evidence" value="ECO:0007669"/>
    <property type="project" value="InterPro"/>
</dbReference>
<dbReference type="Proteomes" id="UP000509510">
    <property type="component" value="Chromosome III"/>
</dbReference>
<dbReference type="Pfam" id="PF02737">
    <property type="entry name" value="3HCDH_N"/>
    <property type="match status" value="1"/>
</dbReference>
<dbReference type="Pfam" id="PF00725">
    <property type="entry name" value="3HCDH"/>
    <property type="match status" value="1"/>
</dbReference>
<dbReference type="EMBL" id="CP055900">
    <property type="protein sequence ID" value="QKX57845.1"/>
    <property type="molecule type" value="Genomic_DNA"/>
</dbReference>
<evidence type="ECO:0000256" key="6">
    <source>
        <dbReference type="ARBA" id="ARBA00023002"/>
    </source>
</evidence>
<protein>
    <recommendedName>
        <fullName evidence="9">L-gulonate 3-dehydrogenase</fullName>
        <ecNumber evidence="8">1.1.1.45</ecNumber>
    </recommendedName>
    <alternativeName>
        <fullName evidence="9">L-gulonate 3-dehydrogenase</fullName>
    </alternativeName>
</protein>
<evidence type="ECO:0000259" key="12">
    <source>
        <dbReference type="Pfam" id="PF00725"/>
    </source>
</evidence>
<evidence type="ECO:0000256" key="10">
    <source>
        <dbReference type="PIRSR" id="PIRSR000105-1"/>
    </source>
</evidence>
<evidence type="ECO:0000256" key="4">
    <source>
        <dbReference type="ARBA" id="ARBA00022490"/>
    </source>
</evidence>
<dbReference type="InterPro" id="IPR006180">
    <property type="entry name" value="3-OHacyl-CoA_DH_CS"/>
</dbReference>
<keyword evidence="11" id="KW-1133">Transmembrane helix</keyword>
<comment type="subunit">
    <text evidence="3">Homodimer.</text>
</comment>
<organism evidence="14 15">
    <name type="scientific">Talaromyces rugulosus</name>
    <name type="common">Penicillium rugulosum</name>
    <dbReference type="NCBI Taxonomy" id="121627"/>
    <lineage>
        <taxon>Eukaryota</taxon>
        <taxon>Fungi</taxon>
        <taxon>Dikarya</taxon>
        <taxon>Ascomycota</taxon>
        <taxon>Pezizomycotina</taxon>
        <taxon>Eurotiomycetes</taxon>
        <taxon>Eurotiomycetidae</taxon>
        <taxon>Eurotiales</taxon>
        <taxon>Trichocomaceae</taxon>
        <taxon>Talaromyces</taxon>
        <taxon>Talaromyces sect. Islandici</taxon>
    </lineage>
</organism>
<gene>
    <name evidence="14" type="ORF">TRUGW13939_04965</name>
</gene>
<reference evidence="15" key="1">
    <citation type="submission" date="2020-06" db="EMBL/GenBank/DDBJ databases">
        <title>A chromosome-scale genome assembly of Talaromyces rugulosus W13939.</title>
        <authorList>
            <person name="Wang B."/>
            <person name="Guo L."/>
            <person name="Ye K."/>
            <person name="Wang L."/>
        </authorList>
    </citation>
    <scope>NUCLEOTIDE SEQUENCE [LARGE SCALE GENOMIC DNA]</scope>
    <source>
        <strain evidence="15">W13939</strain>
    </source>
</reference>